<evidence type="ECO:0000313" key="1">
    <source>
        <dbReference type="EMBL" id="MBV6343244.1"/>
    </source>
</evidence>
<dbReference type="EMBL" id="JABXWD010000498">
    <property type="protein sequence ID" value="MBV6343244.1"/>
    <property type="molecule type" value="Genomic_DNA"/>
</dbReference>
<sequence>MTSLTDRLYFLVEAVRDFRTTGSVTPSSRFLVDRMLSPIDFSKAGLIVELGSGTGCLTRELLKRMRGDAELFCFEVNKVLCATLYDVRDNRIEIINDRAERLPDRLCGRKADYIVSGLPLASLPRDVGMQILDAVEGSLSAEGAYIQFQYSLVSYKALKERFQVEKSFVLLNLPPAFVYVCRLGNGSSATPALQ</sequence>
<comment type="caution">
    <text evidence="1">The sequence shown here is derived from an EMBL/GenBank/DDBJ whole genome shotgun (WGS) entry which is preliminary data.</text>
</comment>
<evidence type="ECO:0000313" key="2">
    <source>
        <dbReference type="Proteomes" id="UP001196980"/>
    </source>
</evidence>
<dbReference type="RefSeq" id="WP_218253848.1">
    <property type="nucleotide sequence ID" value="NZ_JABXWD010000498.1"/>
</dbReference>
<name>A0ABS6S322_9BACT</name>
<evidence type="ECO:0008006" key="3">
    <source>
        <dbReference type="Google" id="ProtNLM"/>
    </source>
</evidence>
<keyword evidence="2" id="KW-1185">Reference proteome</keyword>
<dbReference type="CDD" id="cd02440">
    <property type="entry name" value="AdoMet_MTases"/>
    <property type="match status" value="1"/>
</dbReference>
<organism evidence="1 2">
    <name type="scientific">Candidatus Magnetobacterium casense</name>
    <dbReference type="NCBI Taxonomy" id="1455061"/>
    <lineage>
        <taxon>Bacteria</taxon>
        <taxon>Pseudomonadati</taxon>
        <taxon>Nitrospirota</taxon>
        <taxon>Thermodesulfovibrionia</taxon>
        <taxon>Thermodesulfovibrionales</taxon>
        <taxon>Candidatus Magnetobacteriaceae</taxon>
        <taxon>Candidatus Magnetobacterium</taxon>
    </lineage>
</organism>
<reference evidence="1 2" key="1">
    <citation type="journal article" date="2020" name="J Geophys Res Biogeosci">
        <title>Magnetotaxis as an Adaptation to Enable Bacterial Shuttling of Microbial Sulfur and Sulfur Cycling Across Aquatic Oxic#Anoxic Interfaces.</title>
        <authorList>
            <person name="Li J."/>
            <person name="Liu P."/>
            <person name="Wang J."/>
            <person name="Roberts A.P."/>
            <person name="Pan Y."/>
        </authorList>
    </citation>
    <scope>NUCLEOTIDE SEQUENCE [LARGE SCALE GENOMIC DNA]</scope>
    <source>
        <strain evidence="1 2">MYR-1_YQ</strain>
    </source>
</reference>
<protein>
    <recommendedName>
        <fullName evidence="3">Phospholipid N-methyltransferase</fullName>
    </recommendedName>
</protein>
<gene>
    <name evidence="1" type="ORF">HWQ67_16825</name>
</gene>
<accession>A0ABS6S322</accession>
<dbReference type="Proteomes" id="UP001196980">
    <property type="component" value="Unassembled WGS sequence"/>
</dbReference>
<proteinExistence type="predicted"/>